<name>A0A2A9NFA3_9AGAR</name>
<dbReference type="EMBL" id="KZ302051">
    <property type="protein sequence ID" value="PFH48748.1"/>
    <property type="molecule type" value="Genomic_DNA"/>
</dbReference>
<dbReference type="GO" id="GO:0006400">
    <property type="term" value="P:tRNA modification"/>
    <property type="evidence" value="ECO:0007669"/>
    <property type="project" value="InterPro"/>
</dbReference>
<dbReference type="GO" id="GO:0003723">
    <property type="term" value="F:RNA binding"/>
    <property type="evidence" value="ECO:0007669"/>
    <property type="project" value="UniProtKB-UniRule"/>
</dbReference>
<feature type="domain" description="THUMP" evidence="2">
    <location>
        <begin position="127"/>
        <end position="233"/>
    </location>
</feature>
<proteinExistence type="predicted"/>
<dbReference type="InterPro" id="IPR040183">
    <property type="entry name" value="THUMPD1-like"/>
</dbReference>
<dbReference type="PROSITE" id="PS51165">
    <property type="entry name" value="THUMP"/>
    <property type="match status" value="1"/>
</dbReference>
<dbReference type="Proteomes" id="UP000242287">
    <property type="component" value="Unassembled WGS sequence"/>
</dbReference>
<organism evidence="3 4">
    <name type="scientific">Amanita thiersii Skay4041</name>
    <dbReference type="NCBI Taxonomy" id="703135"/>
    <lineage>
        <taxon>Eukaryota</taxon>
        <taxon>Fungi</taxon>
        <taxon>Dikarya</taxon>
        <taxon>Basidiomycota</taxon>
        <taxon>Agaricomycotina</taxon>
        <taxon>Agaricomycetes</taxon>
        <taxon>Agaricomycetidae</taxon>
        <taxon>Agaricales</taxon>
        <taxon>Pluteineae</taxon>
        <taxon>Amanitaceae</taxon>
        <taxon>Amanita</taxon>
    </lineage>
</organism>
<dbReference type="AlphaFoldDB" id="A0A2A9NFA3"/>
<evidence type="ECO:0000313" key="4">
    <source>
        <dbReference type="Proteomes" id="UP000242287"/>
    </source>
</evidence>
<dbReference type="OrthoDB" id="367221at2759"/>
<dbReference type="SMART" id="SM00981">
    <property type="entry name" value="THUMP"/>
    <property type="match status" value="1"/>
</dbReference>
<dbReference type="InterPro" id="IPR004114">
    <property type="entry name" value="THUMP_dom"/>
</dbReference>
<evidence type="ECO:0000259" key="2">
    <source>
        <dbReference type="PROSITE" id="PS51165"/>
    </source>
</evidence>
<dbReference type="SUPFAM" id="SSF143437">
    <property type="entry name" value="THUMP domain-like"/>
    <property type="match status" value="1"/>
</dbReference>
<protein>
    <recommendedName>
        <fullName evidence="2">THUMP domain-containing protein</fullName>
    </recommendedName>
</protein>
<evidence type="ECO:0000313" key="3">
    <source>
        <dbReference type="EMBL" id="PFH48748.1"/>
    </source>
</evidence>
<dbReference type="FunFam" id="3.30.2300.10:FF:000001">
    <property type="entry name" value="THUMP domain-containing protein 1"/>
    <property type="match status" value="1"/>
</dbReference>
<gene>
    <name evidence="3" type="ORF">AMATHDRAFT_149123</name>
</gene>
<keyword evidence="1" id="KW-0694">RNA-binding</keyword>
<evidence type="ECO:0000256" key="1">
    <source>
        <dbReference type="PROSITE-ProRule" id="PRU00529"/>
    </source>
</evidence>
<dbReference type="PANTHER" id="PTHR13452:SF10">
    <property type="entry name" value="THUMP DOMAIN-CONTAINING PROTEIN 1"/>
    <property type="match status" value="1"/>
</dbReference>
<dbReference type="STRING" id="703135.A0A2A9NFA3"/>
<dbReference type="PANTHER" id="PTHR13452">
    <property type="entry name" value="THUMP DOMAIN CONTAINING PROTEIN 1-RELATED"/>
    <property type="match status" value="1"/>
</dbReference>
<accession>A0A2A9NFA3</accession>
<reference evidence="3 4" key="1">
    <citation type="submission" date="2014-02" db="EMBL/GenBank/DDBJ databases">
        <title>Transposable element dynamics among asymbiotic and ectomycorrhizal Amanita fungi.</title>
        <authorList>
            <consortium name="DOE Joint Genome Institute"/>
            <person name="Hess J."/>
            <person name="Skrede I."/>
            <person name="Wolfe B."/>
            <person name="LaButti K."/>
            <person name="Ohm R.A."/>
            <person name="Grigoriev I.V."/>
            <person name="Pringle A."/>
        </authorList>
    </citation>
    <scope>NUCLEOTIDE SEQUENCE [LARGE SCALE GENOMIC DNA]</scope>
    <source>
        <strain evidence="3 4">SKay4041</strain>
    </source>
</reference>
<sequence>MRLCFVKDGTPVWTKPHVDGPGVWASCIKGKEKGTVGELYDLFESLAEELWPVENPQDDETTKADASPNDQGDLSLEEKIANEVSTIKKPKRGSRFVNCQTNTQCVVFISCKPPVDPVELVLQHVKNVKETGIARTRYTHRLVPVSDTCVANPPEIQSLCQRVFEPFFSKNPDKKYTYKIELRVRNHTTMQRMDLIQTIALCVPQGHTVSLTEPDIFILVEVFKSTCGVSVVEDYYKLAKFNVVELANMHNKLEPTTAE</sequence>
<dbReference type="Pfam" id="PF02926">
    <property type="entry name" value="THUMP"/>
    <property type="match status" value="1"/>
</dbReference>
<dbReference type="Gene3D" id="3.30.2300.10">
    <property type="entry name" value="THUMP superfamily"/>
    <property type="match status" value="1"/>
</dbReference>
<dbReference type="CDD" id="cd11717">
    <property type="entry name" value="THUMP_THUMPD1_like"/>
    <property type="match status" value="1"/>
</dbReference>
<keyword evidence="4" id="KW-1185">Reference proteome</keyword>